<dbReference type="Pfam" id="PF13163">
    <property type="entry name" value="DUF3999"/>
    <property type="match status" value="1"/>
</dbReference>
<proteinExistence type="predicted"/>
<sequence length="445" mass="47090">MKLSPWLCLLVMAPAMAAPPAPADFALQLPIEAPVEAGLLQIALPAEAYRALRRSDLADVRIFNAAGDALPMARLPPQGDTQALRVERPLVAMPPVVVPGPDSVVVSRAGGSVRVEVEGSAVVPGVARQNGYLLAVKDFEAPIDALVLAWSAPTPFEAAVRVRASDDLSTWRTVARNVPVLAIGEGEARIVQDRVPLSGVKARYLRVDWDGAPPTVALTQATLVSQRHVGRPAREWLTLAGQVDGMRIDYVSPGLFPVDAVRLVPAGDNDVVSATVSSRPAVSARWQWRARTVGYRLQQQGGATEEGAPTGVALTRDPLWQVAADAAPGTADLPRLALGWVPETVVFVARGAGPFTLAMGDADAPSAWLRPGQVVPGYGTEGAAVPVRAQVLPAPQPADAVARDTAPWHSGRLWLLWAVLLIAVAVLGAMARSLWREMRAGQDET</sequence>
<organism evidence="3 4">
    <name type="scientific">Denitromonas iodatirespirans</name>
    <dbReference type="NCBI Taxonomy" id="2795389"/>
    <lineage>
        <taxon>Bacteria</taxon>
        <taxon>Pseudomonadati</taxon>
        <taxon>Pseudomonadota</taxon>
        <taxon>Betaproteobacteria</taxon>
        <taxon>Rhodocyclales</taxon>
        <taxon>Zoogloeaceae</taxon>
        <taxon>Denitromonas</taxon>
    </lineage>
</organism>
<protein>
    <submittedName>
        <fullName evidence="3">DUF3999 domain-containing protein</fullName>
    </submittedName>
</protein>
<keyword evidence="1" id="KW-1133">Transmembrane helix</keyword>
<keyword evidence="2" id="KW-0732">Signal</keyword>
<keyword evidence="1" id="KW-0812">Transmembrane</keyword>
<feature type="signal peptide" evidence="2">
    <location>
        <begin position="1"/>
        <end position="17"/>
    </location>
</feature>
<evidence type="ECO:0000256" key="1">
    <source>
        <dbReference type="SAM" id="Phobius"/>
    </source>
</evidence>
<dbReference type="RefSeq" id="WP_214362742.1">
    <property type="nucleotide sequence ID" value="NZ_JAEKFT010000020.1"/>
</dbReference>
<dbReference type="AlphaFoldDB" id="A0A944DCY2"/>
<dbReference type="Proteomes" id="UP000694660">
    <property type="component" value="Unassembled WGS sequence"/>
</dbReference>
<dbReference type="EMBL" id="JAEKFT010000020">
    <property type="protein sequence ID" value="MBT0962791.1"/>
    <property type="molecule type" value="Genomic_DNA"/>
</dbReference>
<gene>
    <name evidence="3" type="ORF">I8J34_16540</name>
</gene>
<accession>A0A944DCY2</accession>
<feature type="transmembrane region" description="Helical" evidence="1">
    <location>
        <begin position="414"/>
        <end position="435"/>
    </location>
</feature>
<feature type="chain" id="PRO_5037853151" evidence="2">
    <location>
        <begin position="18"/>
        <end position="445"/>
    </location>
</feature>
<evidence type="ECO:0000313" key="4">
    <source>
        <dbReference type="Proteomes" id="UP000694660"/>
    </source>
</evidence>
<evidence type="ECO:0000256" key="2">
    <source>
        <dbReference type="SAM" id="SignalP"/>
    </source>
</evidence>
<keyword evidence="4" id="KW-1185">Reference proteome</keyword>
<evidence type="ECO:0000313" key="3">
    <source>
        <dbReference type="EMBL" id="MBT0962791.1"/>
    </source>
</evidence>
<dbReference type="InterPro" id="IPR025060">
    <property type="entry name" value="DUF3999"/>
</dbReference>
<keyword evidence="1" id="KW-0472">Membrane</keyword>
<reference evidence="4" key="1">
    <citation type="journal article" date="2022" name="ISME J.">
        <title>Genetic and phylogenetic analysis of dissimilatory iodate-reducing bacteria identifies potential niches across the world's oceans.</title>
        <authorList>
            <person name="Reyes-Umana V."/>
            <person name="Henning Z."/>
            <person name="Lee K."/>
            <person name="Barnum T.P."/>
            <person name="Coates J.D."/>
        </authorList>
    </citation>
    <scope>NUCLEOTIDE SEQUENCE [LARGE SCALE GENOMIC DNA]</scope>
    <source>
        <strain evidence="4">IR12</strain>
    </source>
</reference>
<name>A0A944DCY2_DENI1</name>
<comment type="caution">
    <text evidence="3">The sequence shown here is derived from an EMBL/GenBank/DDBJ whole genome shotgun (WGS) entry which is preliminary data.</text>
</comment>